<accession>A0A8J4VFT2</accession>
<protein>
    <submittedName>
        <fullName evidence="2">Uncharacterized protein</fullName>
    </submittedName>
</protein>
<feature type="compositionally biased region" description="Polar residues" evidence="1">
    <location>
        <begin position="157"/>
        <end position="168"/>
    </location>
</feature>
<dbReference type="Proteomes" id="UP000737018">
    <property type="component" value="Unassembled WGS sequence"/>
</dbReference>
<dbReference type="EMBL" id="JRKL02002317">
    <property type="protein sequence ID" value="KAF3959503.1"/>
    <property type="molecule type" value="Genomic_DNA"/>
</dbReference>
<feature type="compositionally biased region" description="Basic and acidic residues" evidence="1">
    <location>
        <begin position="171"/>
        <end position="185"/>
    </location>
</feature>
<dbReference type="OrthoDB" id="602706at2759"/>
<evidence type="ECO:0000256" key="1">
    <source>
        <dbReference type="SAM" id="MobiDB-lite"/>
    </source>
</evidence>
<feature type="compositionally biased region" description="Basic and acidic residues" evidence="1">
    <location>
        <begin position="136"/>
        <end position="156"/>
    </location>
</feature>
<dbReference type="InterPro" id="IPR038777">
    <property type="entry name" value="At4g18490-like"/>
</dbReference>
<feature type="compositionally biased region" description="Basic and acidic residues" evidence="1">
    <location>
        <begin position="451"/>
        <end position="465"/>
    </location>
</feature>
<gene>
    <name evidence="2" type="ORF">CMV_015689</name>
</gene>
<name>A0A8J4VFT2_9ROSI</name>
<feature type="compositionally biased region" description="Polar residues" evidence="1">
    <location>
        <begin position="274"/>
        <end position="289"/>
    </location>
</feature>
<feature type="compositionally biased region" description="Polar residues" evidence="1">
    <location>
        <begin position="470"/>
        <end position="479"/>
    </location>
</feature>
<proteinExistence type="predicted"/>
<feature type="region of interest" description="Disordered" evidence="1">
    <location>
        <begin position="88"/>
        <end position="117"/>
    </location>
</feature>
<evidence type="ECO:0000313" key="2">
    <source>
        <dbReference type="EMBL" id="KAF3959503.1"/>
    </source>
</evidence>
<feature type="region of interest" description="Disordered" evidence="1">
    <location>
        <begin position="136"/>
        <end position="219"/>
    </location>
</feature>
<feature type="region of interest" description="Disordered" evidence="1">
    <location>
        <begin position="451"/>
        <end position="503"/>
    </location>
</feature>
<dbReference type="PANTHER" id="PTHR36380:SF1">
    <property type="entry name" value="OS01G0755100 PROTEIN"/>
    <property type="match status" value="1"/>
</dbReference>
<dbReference type="PANTHER" id="PTHR36380">
    <property type="entry name" value="BNAA03G58330D PROTEIN"/>
    <property type="match status" value="1"/>
</dbReference>
<feature type="region of interest" description="Disordered" evidence="1">
    <location>
        <begin position="270"/>
        <end position="289"/>
    </location>
</feature>
<organism evidence="2 3">
    <name type="scientific">Castanea mollissima</name>
    <name type="common">Chinese chestnut</name>
    <dbReference type="NCBI Taxonomy" id="60419"/>
    <lineage>
        <taxon>Eukaryota</taxon>
        <taxon>Viridiplantae</taxon>
        <taxon>Streptophyta</taxon>
        <taxon>Embryophyta</taxon>
        <taxon>Tracheophyta</taxon>
        <taxon>Spermatophyta</taxon>
        <taxon>Magnoliopsida</taxon>
        <taxon>eudicotyledons</taxon>
        <taxon>Gunneridae</taxon>
        <taxon>Pentapetalae</taxon>
        <taxon>rosids</taxon>
        <taxon>fabids</taxon>
        <taxon>Fagales</taxon>
        <taxon>Fagaceae</taxon>
        <taxon>Castanea</taxon>
    </lineage>
</organism>
<evidence type="ECO:0000313" key="3">
    <source>
        <dbReference type="Proteomes" id="UP000737018"/>
    </source>
</evidence>
<keyword evidence="3" id="KW-1185">Reference proteome</keyword>
<sequence>MAESQKGTSSIKSKEKTSLLDDEIGNEFLSSWKSMSVTEDDAMDFNFDTVPKGKKKAFNFEKMDMDFNLDGDFDKLSSFKVDMSDLDFSYSPKKTAKPKGRSGEEGSSGNHKGKKDGFNFSFDFSDLDGFNLESSLMKEDKKSNKASESKGVDSERSQCQGSKLNLTEGNGRCDESSLMNEDKNSYKTSDSKGVALDLTAGNGRYDDSSSMKVPETKSAVTSKVETLIGGQGEFNSFNDDSASKSETFENLVLTHGGRTSPGKTIMMSAEETDQQSCSSQKSMFTEPSSQLVKDDIPVKPVHDNESNQHTLSDFSKVKTQISSLGTKEKTASGGEQTDADKMIFSMGSHHEDSACKNSPPMHITASDNNDAERNKTGGNEPIRFMDDMEPAESAEHDLDMEDNTVTNISRQMLYDTKGVKKNESSTSKLSLAPLDRVVDTRTLVNGKEDGDIHSISCKRPEETGPKVHQPSGTKFSSIGSKRVGTMHLSPSSEKGEGLNANDAQTGSKLVHTTISVARELKKDRPLLLGSESNVKNLSKIREGINSDNVPIGSRLIENLHPHDKEGKKGEFVLLGSEKNVKDHHTLSLTGKTTECGAQTSMNSKLVLSSMESLRNLKNISAERNKLCSIKAGKRTPDLSSIKTSRIIEANKILSSSISRREINSLEKSEKKMEVQGNIALKIERRVDRSEKQMSQSPSLKRKTFEASNADSVYLKPLKRLSASPSESSNSKLPLESVLEEQVCIHGIQAESSAKHVFTDHGTSGLECAREVNMMDLEIPLVMENDGNVEKAEAYTKDLEDICNMLRKKHEEAKEILVRAVVNNNNLLMLNHPIYDEKISLLSLMSFKHDQWVAATVFILRERLDVLFHHG</sequence>
<dbReference type="AlphaFoldDB" id="A0A8J4VFT2"/>
<reference evidence="2" key="1">
    <citation type="submission" date="2020-03" db="EMBL/GenBank/DDBJ databases">
        <title>Castanea mollissima Vanexum genome sequencing.</title>
        <authorList>
            <person name="Staton M."/>
        </authorList>
    </citation>
    <scope>NUCLEOTIDE SEQUENCE</scope>
    <source>
        <tissue evidence="2">Leaf</tissue>
    </source>
</reference>
<comment type="caution">
    <text evidence="2">The sequence shown here is derived from an EMBL/GenBank/DDBJ whole genome shotgun (WGS) entry which is preliminary data.</text>
</comment>